<evidence type="ECO:0000256" key="4">
    <source>
        <dbReference type="ARBA" id="ARBA00023242"/>
    </source>
</evidence>
<protein>
    <recommendedName>
        <fullName evidence="5">Essential protein Yae1 N-terminal domain-containing protein</fullName>
    </recommendedName>
</protein>
<name>A0AAU9WUR2_9CNID</name>
<dbReference type="GO" id="GO:0005737">
    <property type="term" value="C:cytoplasm"/>
    <property type="evidence" value="ECO:0007669"/>
    <property type="project" value="UniProtKB-SubCell"/>
</dbReference>
<reference evidence="6 7" key="1">
    <citation type="submission" date="2022-05" db="EMBL/GenBank/DDBJ databases">
        <authorList>
            <consortium name="Genoscope - CEA"/>
            <person name="William W."/>
        </authorList>
    </citation>
    <scope>NUCLEOTIDE SEQUENCE [LARGE SCALE GENOMIC DNA]</scope>
</reference>
<dbReference type="PANTHER" id="PTHR18829">
    <property type="entry name" value="PROTEIN YAE1 HOMOLOG"/>
    <property type="match status" value="1"/>
</dbReference>
<evidence type="ECO:0000313" key="7">
    <source>
        <dbReference type="Proteomes" id="UP001159428"/>
    </source>
</evidence>
<evidence type="ECO:0000256" key="2">
    <source>
        <dbReference type="ARBA" id="ARBA00004496"/>
    </source>
</evidence>
<comment type="caution">
    <text evidence="6">The sequence shown here is derived from an EMBL/GenBank/DDBJ whole genome shotgun (WGS) entry which is preliminary data.</text>
</comment>
<comment type="subcellular location">
    <subcellularLocation>
        <location evidence="2">Cytoplasm</location>
    </subcellularLocation>
    <subcellularLocation>
        <location evidence="1">Nucleus</location>
    </subcellularLocation>
</comment>
<gene>
    <name evidence="6" type="ORF">PMEA_00012812</name>
</gene>
<dbReference type="GO" id="GO:0005634">
    <property type="term" value="C:nucleus"/>
    <property type="evidence" value="ECO:0007669"/>
    <property type="project" value="UniProtKB-SubCell"/>
</dbReference>
<sequence length="247" mass="27757">MADVLDEQEEVLQDMECTDMDYRKMRQSQEAAGYREGMESGKEANLQQGFNDGFIYGASVSREWAKLRGVLSALMLFVSSNSVQVLHPNITNEITELLALVCQMENKALSTQNMKDAIQDQINPQDQCSLEKSENGGASLTHHKVVTKGRTVNEHELLVAFEMLDTQDGSTNGIDDFRSRCEQSENVVGKRCSKDPALPEKFFNCSQTPVETFKIKCNDMEHLWTMIVSLADRLGINKQKILAVKNI</sequence>
<keyword evidence="7" id="KW-1185">Reference proteome</keyword>
<dbReference type="EMBL" id="CALNXJ010000022">
    <property type="protein sequence ID" value="CAH3126592.1"/>
    <property type="molecule type" value="Genomic_DNA"/>
</dbReference>
<keyword evidence="4" id="KW-0539">Nucleus</keyword>
<keyword evidence="3" id="KW-0963">Cytoplasm</keyword>
<feature type="domain" description="Essential protein Yae1 N-terminal" evidence="5">
    <location>
        <begin position="33"/>
        <end position="71"/>
    </location>
</feature>
<dbReference type="InterPro" id="IPR038881">
    <property type="entry name" value="Yae1-like"/>
</dbReference>
<evidence type="ECO:0000256" key="1">
    <source>
        <dbReference type="ARBA" id="ARBA00004123"/>
    </source>
</evidence>
<organism evidence="6 7">
    <name type="scientific">Pocillopora meandrina</name>
    <dbReference type="NCBI Taxonomy" id="46732"/>
    <lineage>
        <taxon>Eukaryota</taxon>
        <taxon>Metazoa</taxon>
        <taxon>Cnidaria</taxon>
        <taxon>Anthozoa</taxon>
        <taxon>Hexacorallia</taxon>
        <taxon>Scleractinia</taxon>
        <taxon>Astrocoeniina</taxon>
        <taxon>Pocilloporidae</taxon>
        <taxon>Pocillopora</taxon>
    </lineage>
</organism>
<evidence type="ECO:0000256" key="3">
    <source>
        <dbReference type="ARBA" id="ARBA00022490"/>
    </source>
</evidence>
<accession>A0AAU9WUR2</accession>
<dbReference type="Proteomes" id="UP001159428">
    <property type="component" value="Unassembled WGS sequence"/>
</dbReference>
<dbReference type="AlphaFoldDB" id="A0AAU9WUR2"/>
<proteinExistence type="predicted"/>
<dbReference type="Pfam" id="PF09811">
    <property type="entry name" value="Yae1_N"/>
    <property type="match status" value="1"/>
</dbReference>
<evidence type="ECO:0000259" key="5">
    <source>
        <dbReference type="Pfam" id="PF09811"/>
    </source>
</evidence>
<dbReference type="PANTHER" id="PTHR18829:SF0">
    <property type="entry name" value="PROTEIN YAE1 HOMOLOG"/>
    <property type="match status" value="1"/>
</dbReference>
<evidence type="ECO:0000313" key="6">
    <source>
        <dbReference type="EMBL" id="CAH3126592.1"/>
    </source>
</evidence>
<dbReference type="InterPro" id="IPR019191">
    <property type="entry name" value="Essential_protein_Yae1_N"/>
</dbReference>